<sequence length="326" mass="36569">MGAVIVPGVQLANESESYIDAMHAVLSHKGWMAHPKPMLSGMTVAGFRFTVNRRLTAESVTAYNWIAENFLAADFIGVSSSQNAGFTFDATFPLYQRQAVSDIKASIGRGTAAIIWKDQFVVAAGYDDDDEVLYIADGKSSGYVTVPYGQFGRNDSPYWYYQLLEDRIEIEESAIFQESFVQAVYKWESHDPMLPEAEYACGRRAYDAIVEALRSGDYDSGQSRYVFRCYAAAKRDIGEYARRLEPVWPEIRTAAAHYSRVSGLFRRIADQACAPDSGGGPYGPETVRELTELFREAQHEEERAIGEIRALLNETIDNRFHDIGLR</sequence>
<evidence type="ECO:0000313" key="1">
    <source>
        <dbReference type="EMBL" id="MBD2866219.1"/>
    </source>
</evidence>
<evidence type="ECO:0000313" key="2">
    <source>
        <dbReference type="Proteomes" id="UP000639396"/>
    </source>
</evidence>
<dbReference type="AlphaFoldDB" id="A0A927CDS7"/>
<gene>
    <name evidence="1" type="ORF">IDH45_30015</name>
</gene>
<reference evidence="1" key="1">
    <citation type="submission" date="2020-09" db="EMBL/GenBank/DDBJ databases">
        <title>A novel bacterium of genus Paenibacillus, isolated from South China Sea.</title>
        <authorList>
            <person name="Huang H."/>
            <person name="Mo K."/>
            <person name="Hu Y."/>
        </authorList>
    </citation>
    <scope>NUCLEOTIDE SEQUENCE</scope>
    <source>
        <strain evidence="1">IB182363</strain>
    </source>
</reference>
<keyword evidence="2" id="KW-1185">Reference proteome</keyword>
<accession>A0A927CDS7</accession>
<comment type="caution">
    <text evidence="1">The sequence shown here is derived from an EMBL/GenBank/DDBJ whole genome shotgun (WGS) entry which is preliminary data.</text>
</comment>
<protein>
    <submittedName>
        <fullName evidence="1">Uncharacterized protein</fullName>
    </submittedName>
</protein>
<proteinExistence type="predicted"/>
<dbReference type="EMBL" id="JACXJA010000054">
    <property type="protein sequence ID" value="MBD2866219.1"/>
    <property type="molecule type" value="Genomic_DNA"/>
</dbReference>
<dbReference type="Proteomes" id="UP000639396">
    <property type="component" value="Unassembled WGS sequence"/>
</dbReference>
<dbReference type="RefSeq" id="WP_190931837.1">
    <property type="nucleotide sequence ID" value="NZ_JACXJA010000054.1"/>
</dbReference>
<organism evidence="1 2">
    <name type="scientific">Paenibacillus oceani</name>
    <dbReference type="NCBI Taxonomy" id="2772510"/>
    <lineage>
        <taxon>Bacteria</taxon>
        <taxon>Bacillati</taxon>
        <taxon>Bacillota</taxon>
        <taxon>Bacilli</taxon>
        <taxon>Bacillales</taxon>
        <taxon>Paenibacillaceae</taxon>
        <taxon>Paenibacillus</taxon>
    </lineage>
</organism>
<name>A0A927CDS7_9BACL</name>